<evidence type="ECO:0000313" key="1">
    <source>
        <dbReference type="EMBL" id="TKI62382.1"/>
    </source>
</evidence>
<dbReference type="EMBL" id="SZPY01000002">
    <property type="protein sequence ID" value="TKI62382.1"/>
    <property type="molecule type" value="Genomic_DNA"/>
</dbReference>
<accession>A0A4U2YP07</accession>
<name>A0A4U2YP07_9ACTN</name>
<protein>
    <submittedName>
        <fullName evidence="1">Uncharacterized protein</fullName>
    </submittedName>
</protein>
<keyword evidence="2" id="KW-1185">Reference proteome</keyword>
<proteinExistence type="predicted"/>
<dbReference type="AlphaFoldDB" id="A0A4U2YP07"/>
<sequence>MRQSSLDVSLGRMQVWISNDTRHDARPQSLAYDDVRLRAPLQADPARLRPIPAGSERGFPLVLPRRVDCDAPSVSDDRAEGSGRVEVRTPRFTRRLRVSDETDVVGRFVNLRCAEQRLAEVAVLRWSDAVPADRPGPGSPGVLSLLVRPTGTPGHTLRIDTVAGSHLLGSADEEPVWKPGLMVRSDGPPARVRLPLRPARCDGHAFAEGGGATAFRVRFRLDGEPGELVLRMGEAGRRAALAFARTSCGLD</sequence>
<gene>
    <name evidence="1" type="ORF">FC770_08275</name>
</gene>
<dbReference type="Proteomes" id="UP000307808">
    <property type="component" value="Unassembled WGS sequence"/>
</dbReference>
<dbReference type="OrthoDB" id="3784033at2"/>
<evidence type="ECO:0000313" key="2">
    <source>
        <dbReference type="Proteomes" id="UP000307808"/>
    </source>
</evidence>
<dbReference type="RefSeq" id="WP_137065651.1">
    <property type="nucleotide sequence ID" value="NZ_CP040748.1"/>
</dbReference>
<comment type="caution">
    <text evidence="1">The sequence shown here is derived from an EMBL/GenBank/DDBJ whole genome shotgun (WGS) entry which is preliminary data.</text>
</comment>
<organism evidence="1 2">
    <name type="scientific">Nocardioides jishulii</name>
    <dbReference type="NCBI Taxonomy" id="2575440"/>
    <lineage>
        <taxon>Bacteria</taxon>
        <taxon>Bacillati</taxon>
        <taxon>Actinomycetota</taxon>
        <taxon>Actinomycetes</taxon>
        <taxon>Propionibacteriales</taxon>
        <taxon>Nocardioidaceae</taxon>
        <taxon>Nocardioides</taxon>
    </lineage>
</organism>
<reference evidence="1 2" key="1">
    <citation type="submission" date="2019-04" db="EMBL/GenBank/DDBJ databases">
        <authorList>
            <person name="Dong K."/>
        </authorList>
    </citation>
    <scope>NUCLEOTIDE SEQUENCE [LARGE SCALE GENOMIC DNA]</scope>
    <source>
        <strain evidence="2">dk3543</strain>
    </source>
</reference>